<dbReference type="PIRSF" id="PIRSF008502">
    <property type="entry name" value="UCP008502"/>
    <property type="match status" value="1"/>
</dbReference>
<dbReference type="PANTHER" id="PTHR36439">
    <property type="entry name" value="BLL4334 PROTEIN"/>
    <property type="match status" value="1"/>
</dbReference>
<evidence type="ECO:0000313" key="2">
    <source>
        <dbReference type="Proteomes" id="UP000218327"/>
    </source>
</evidence>
<dbReference type="Pfam" id="PF08002">
    <property type="entry name" value="DUF1697"/>
    <property type="match status" value="1"/>
</dbReference>
<reference evidence="2" key="1">
    <citation type="submission" date="2017-08" db="EMBL/GenBank/DDBJ databases">
        <title>A dynamic microbial community with high functional redundancy inhabits the cold, oxic subseafloor aquifer.</title>
        <authorList>
            <person name="Tully B.J."/>
            <person name="Wheat C.G."/>
            <person name="Glazer B.T."/>
            <person name="Huber J.A."/>
        </authorList>
    </citation>
    <scope>NUCLEOTIDE SEQUENCE [LARGE SCALE GENOMIC DNA]</scope>
</reference>
<accession>A0A2A5B8S5</accession>
<gene>
    <name evidence="1" type="ORF">COA96_03190</name>
</gene>
<dbReference type="InterPro" id="IPR012545">
    <property type="entry name" value="DUF1697"/>
</dbReference>
<sequence>MGIFIALFRGINVGGRNILPMKELTLLLEESSYSKVKTYIQSGNVVFESNKPPKNVDLLIESQFGFKPEVMIISKKDFSRFVRDNPYSSLVGKEIHLFFCNDAPKPDIDRIEKLKSKSEKYSIKGKVFYLHAPDGIGRSKLAAGVEKCLGVAATARNLNTVNKLIEMTEIV</sequence>
<comment type="caution">
    <text evidence="1">The sequence shown here is derived from an EMBL/GenBank/DDBJ whole genome shotgun (WGS) entry which is preliminary data.</text>
</comment>
<dbReference type="AlphaFoldDB" id="A0A2A5B8S5"/>
<evidence type="ECO:0000313" key="1">
    <source>
        <dbReference type="EMBL" id="PCJ27518.1"/>
    </source>
</evidence>
<organism evidence="1 2">
    <name type="scientific">SAR86 cluster bacterium</name>
    <dbReference type="NCBI Taxonomy" id="2030880"/>
    <lineage>
        <taxon>Bacteria</taxon>
        <taxon>Pseudomonadati</taxon>
        <taxon>Pseudomonadota</taxon>
        <taxon>Gammaproteobacteria</taxon>
        <taxon>SAR86 cluster</taxon>
    </lineage>
</organism>
<name>A0A2A5B8S5_9GAMM</name>
<dbReference type="SUPFAM" id="SSF160379">
    <property type="entry name" value="SP0830-like"/>
    <property type="match status" value="1"/>
</dbReference>
<dbReference type="PANTHER" id="PTHR36439:SF1">
    <property type="entry name" value="DUF1697 DOMAIN-CONTAINING PROTEIN"/>
    <property type="match status" value="1"/>
</dbReference>
<dbReference type="EMBL" id="NVVJ01000006">
    <property type="protein sequence ID" value="PCJ27518.1"/>
    <property type="molecule type" value="Genomic_DNA"/>
</dbReference>
<dbReference type="Gene3D" id="3.30.70.1280">
    <property type="entry name" value="SP0830-like domains"/>
    <property type="match status" value="1"/>
</dbReference>
<dbReference type="Proteomes" id="UP000218327">
    <property type="component" value="Unassembled WGS sequence"/>
</dbReference>
<proteinExistence type="predicted"/>
<protein>
    <recommendedName>
        <fullName evidence="3">DUF1697 domain-containing protein</fullName>
    </recommendedName>
</protein>
<evidence type="ECO:0008006" key="3">
    <source>
        <dbReference type="Google" id="ProtNLM"/>
    </source>
</evidence>